<accession>A0A5N6QG91</accession>
<organism evidence="2 3">
    <name type="scientific">Carpinus fangiana</name>
    <dbReference type="NCBI Taxonomy" id="176857"/>
    <lineage>
        <taxon>Eukaryota</taxon>
        <taxon>Viridiplantae</taxon>
        <taxon>Streptophyta</taxon>
        <taxon>Embryophyta</taxon>
        <taxon>Tracheophyta</taxon>
        <taxon>Spermatophyta</taxon>
        <taxon>Magnoliopsida</taxon>
        <taxon>eudicotyledons</taxon>
        <taxon>Gunneridae</taxon>
        <taxon>Pentapetalae</taxon>
        <taxon>rosids</taxon>
        <taxon>fabids</taxon>
        <taxon>Fagales</taxon>
        <taxon>Betulaceae</taxon>
        <taxon>Carpinus</taxon>
    </lineage>
</organism>
<protein>
    <submittedName>
        <fullName evidence="2">Uncharacterized protein</fullName>
    </submittedName>
</protein>
<proteinExistence type="predicted"/>
<evidence type="ECO:0000313" key="2">
    <source>
        <dbReference type="EMBL" id="KAE7998197.1"/>
    </source>
</evidence>
<dbReference type="Proteomes" id="UP000327013">
    <property type="component" value="Chromosome 1"/>
</dbReference>
<name>A0A5N6QG91_9ROSI</name>
<evidence type="ECO:0000256" key="1">
    <source>
        <dbReference type="SAM" id="MobiDB-lite"/>
    </source>
</evidence>
<sequence length="93" mass="10439">MATEHPNPISKSKASLKNNLGNTQSEPEKCENSVQEARKTKSEANMSSYSTWLPYMDGIAPLPKGMHPEQLNDVINLALYPSRRTASRFLFEN</sequence>
<reference evidence="2 3" key="1">
    <citation type="submission" date="2019-06" db="EMBL/GenBank/DDBJ databases">
        <title>A chromosomal-level reference genome of Carpinus fangiana (Coryloideae, Betulaceae).</title>
        <authorList>
            <person name="Yang X."/>
            <person name="Wang Z."/>
            <person name="Zhang L."/>
            <person name="Hao G."/>
            <person name="Liu J."/>
            <person name="Yang Y."/>
        </authorList>
    </citation>
    <scope>NUCLEOTIDE SEQUENCE [LARGE SCALE GENOMIC DNA]</scope>
    <source>
        <strain evidence="2">Cfa_2016G</strain>
        <tissue evidence="2">Leaf</tissue>
    </source>
</reference>
<gene>
    <name evidence="2" type="ORF">FH972_002763</name>
</gene>
<evidence type="ECO:0000313" key="3">
    <source>
        <dbReference type="Proteomes" id="UP000327013"/>
    </source>
</evidence>
<feature type="region of interest" description="Disordered" evidence="1">
    <location>
        <begin position="1"/>
        <end position="45"/>
    </location>
</feature>
<feature type="compositionally biased region" description="Basic and acidic residues" evidence="1">
    <location>
        <begin position="26"/>
        <end position="42"/>
    </location>
</feature>
<keyword evidence="3" id="KW-1185">Reference proteome</keyword>
<feature type="compositionally biased region" description="Polar residues" evidence="1">
    <location>
        <begin position="9"/>
        <end position="25"/>
    </location>
</feature>
<dbReference type="EMBL" id="CM017321">
    <property type="protein sequence ID" value="KAE7998197.1"/>
    <property type="molecule type" value="Genomic_DNA"/>
</dbReference>
<dbReference type="AlphaFoldDB" id="A0A5N6QG91"/>